<feature type="domain" description="HTH tetR-type" evidence="3">
    <location>
        <begin position="5"/>
        <end position="65"/>
    </location>
</feature>
<dbReference type="InterPro" id="IPR039532">
    <property type="entry name" value="TetR_C_Firmicutes"/>
</dbReference>
<dbReference type="Proteomes" id="UP000030008">
    <property type="component" value="Unassembled WGS sequence"/>
</dbReference>
<dbReference type="EMBL" id="WWTN01000003">
    <property type="protein sequence ID" value="MZH54634.1"/>
    <property type="molecule type" value="Genomic_DNA"/>
</dbReference>
<dbReference type="PANTHER" id="PTHR43479">
    <property type="entry name" value="ACREF/ENVCD OPERON REPRESSOR-RELATED"/>
    <property type="match status" value="1"/>
</dbReference>
<dbReference type="PROSITE" id="PS50977">
    <property type="entry name" value="HTH_TETR_2"/>
    <property type="match status" value="1"/>
</dbReference>
<reference evidence="4 7" key="1">
    <citation type="submission" date="2014-08" db="EMBL/GenBank/DDBJ databases">
        <title>Clostridium innocuum, an unnegligible vancomycin-resistant pathogen causing extra-intestinal infections.</title>
        <authorList>
            <person name="Feng Y."/>
            <person name="Chiu C.-H."/>
        </authorList>
    </citation>
    <scope>NUCLEOTIDE SEQUENCE [LARGE SCALE GENOMIC DNA]</scope>
    <source>
        <strain evidence="4 7">AN88</strain>
    </source>
</reference>
<evidence type="ECO:0000313" key="5">
    <source>
        <dbReference type="EMBL" id="MCR0235137.1"/>
    </source>
</evidence>
<name>A0A099I9P3_CLOIN</name>
<dbReference type="SUPFAM" id="SSF46689">
    <property type="entry name" value="Homeodomain-like"/>
    <property type="match status" value="1"/>
</dbReference>
<dbReference type="Gene3D" id="1.10.357.10">
    <property type="entry name" value="Tetracycline Repressor, domain 2"/>
    <property type="match status" value="1"/>
</dbReference>
<proteinExistence type="predicted"/>
<dbReference type="InterPro" id="IPR001647">
    <property type="entry name" value="HTH_TetR"/>
</dbReference>
<dbReference type="Pfam" id="PF00440">
    <property type="entry name" value="TetR_N"/>
    <property type="match status" value="1"/>
</dbReference>
<evidence type="ECO:0000256" key="1">
    <source>
        <dbReference type="ARBA" id="ARBA00023125"/>
    </source>
</evidence>
<comment type="caution">
    <text evidence="4">The sequence shown here is derived from an EMBL/GenBank/DDBJ whole genome shotgun (WGS) entry which is preliminary data.</text>
</comment>
<dbReference type="EMBL" id="JQIF01000035">
    <property type="protein sequence ID" value="KGJ53633.1"/>
    <property type="molecule type" value="Genomic_DNA"/>
</dbReference>
<dbReference type="EMBL" id="JAKTMA010000052">
    <property type="protein sequence ID" value="MCR0235137.1"/>
    <property type="molecule type" value="Genomic_DNA"/>
</dbReference>
<dbReference type="RefSeq" id="WP_008817285.1">
    <property type="nucleotide sequence ID" value="NZ_AP025565.1"/>
</dbReference>
<evidence type="ECO:0000313" key="4">
    <source>
        <dbReference type="EMBL" id="KGJ53633.1"/>
    </source>
</evidence>
<dbReference type="InterPro" id="IPR050624">
    <property type="entry name" value="HTH-type_Tx_Regulator"/>
</dbReference>
<keyword evidence="1 2" id="KW-0238">DNA-binding</keyword>
<dbReference type="PANTHER" id="PTHR43479:SF7">
    <property type="entry name" value="TETR-FAMILY TRANSCRIPTIONAL REGULATOR"/>
    <property type="match status" value="1"/>
</dbReference>
<evidence type="ECO:0000256" key="2">
    <source>
        <dbReference type="PROSITE-ProRule" id="PRU00335"/>
    </source>
</evidence>
<evidence type="ECO:0000259" key="3">
    <source>
        <dbReference type="PROSITE" id="PS50977"/>
    </source>
</evidence>
<dbReference type="Proteomes" id="UP000604383">
    <property type="component" value="Unassembled WGS sequence"/>
</dbReference>
<dbReference type="InterPro" id="IPR009057">
    <property type="entry name" value="Homeodomain-like_sf"/>
</dbReference>
<organism evidence="4 7">
    <name type="scientific">Clostridium innocuum</name>
    <dbReference type="NCBI Taxonomy" id="1522"/>
    <lineage>
        <taxon>Bacteria</taxon>
        <taxon>Bacillati</taxon>
        <taxon>Bacillota</taxon>
        <taxon>Clostridia</taxon>
        <taxon>Eubacteriales</taxon>
        <taxon>Clostridiaceae</taxon>
        <taxon>Clostridium</taxon>
    </lineage>
</organism>
<dbReference type="GO" id="GO:0003677">
    <property type="term" value="F:DNA binding"/>
    <property type="evidence" value="ECO:0007669"/>
    <property type="project" value="UniProtKB-UniRule"/>
</dbReference>
<dbReference type="AlphaFoldDB" id="A0A099I9P3"/>
<dbReference type="Pfam" id="PF14278">
    <property type="entry name" value="TetR_C_8"/>
    <property type="match status" value="1"/>
</dbReference>
<reference evidence="6" key="2">
    <citation type="journal article" date="2019" name="Nat. Med.">
        <title>A library of human gut bacterial isolates paired with longitudinal multiomics data enables mechanistic microbiome research.</title>
        <authorList>
            <person name="Poyet M."/>
            <person name="Groussin M."/>
            <person name="Gibbons S.M."/>
            <person name="Avila-Pacheco J."/>
            <person name="Jiang X."/>
            <person name="Kearney S.M."/>
            <person name="Perrotta A.R."/>
            <person name="Berdy B."/>
            <person name="Zhao S."/>
            <person name="Lieberman T.D."/>
            <person name="Swanson P.K."/>
            <person name="Smith M."/>
            <person name="Roesemann S."/>
            <person name="Alexander J.E."/>
            <person name="Rich S.A."/>
            <person name="Livny J."/>
            <person name="Vlamakis H."/>
            <person name="Clish C."/>
            <person name="Bullock K."/>
            <person name="Deik A."/>
            <person name="Scott J."/>
            <person name="Pierce K.A."/>
            <person name="Xavier R.J."/>
            <person name="Alm E.J."/>
        </authorList>
    </citation>
    <scope>NUCLEOTIDE SEQUENCE</scope>
    <source>
        <strain evidence="6">BIOML-A12</strain>
    </source>
</reference>
<accession>A0A099I9P3</accession>
<evidence type="ECO:0000313" key="6">
    <source>
        <dbReference type="EMBL" id="MZH54634.1"/>
    </source>
</evidence>
<reference evidence="5" key="3">
    <citation type="journal article" date="2022" name="Clin. Infect. Dis.">
        <title>Association between Clostridium innocuum and antibiotic-associated diarrhea in adults and children: A cross-sectional study and comparative genomics analysis.</title>
        <authorList>
            <person name="Cherny K.E."/>
            <person name="Muscat E.B."/>
            <person name="Balaji A."/>
            <person name="Mukherjee J."/>
            <person name="Ozer E.A."/>
            <person name="Angarone M.P."/>
            <person name="Hauser A.R."/>
            <person name="Sichel J.S."/>
            <person name="Amponsah E."/>
            <person name="Kociolek L.K."/>
        </authorList>
    </citation>
    <scope>NUCLEOTIDE SEQUENCE</scope>
    <source>
        <strain evidence="5">NU1-AC-029v</strain>
    </source>
</reference>
<dbReference type="Proteomes" id="UP001203972">
    <property type="component" value="Unassembled WGS sequence"/>
</dbReference>
<gene>
    <name evidence="4" type="ORF">CIAN88_07550</name>
    <name evidence="6" type="ORF">GT664_02420</name>
    <name evidence="5" type="ORF">MKC95_20430</name>
</gene>
<evidence type="ECO:0000313" key="7">
    <source>
        <dbReference type="Proteomes" id="UP000030008"/>
    </source>
</evidence>
<protein>
    <submittedName>
        <fullName evidence="4">TetR family transcriptional regulator</fullName>
    </submittedName>
    <submittedName>
        <fullName evidence="5">TetR/AcrR family transcriptional regulator C-terminal domain-containing protein</fullName>
    </submittedName>
</protein>
<feature type="DNA-binding region" description="H-T-H motif" evidence="2">
    <location>
        <begin position="28"/>
        <end position="47"/>
    </location>
</feature>
<sequence>MQEHLDTKRILAAALKQLTCRKSFDKITIADITQQSGYNRQTFYYHFRDKYELLKWIYTDDAQQVFDENLSFENWPKYISALLNHMRSEKDFYINTIRSDETCFEQFLFDLTKSIFHMAIVSLDQHHQINEVEMNFYSQFYSFGITGVIISWVKSDMRESAERVSANLKSLAQDSEKLAYSRYREAYTKITNEEEEHEE</sequence>